<comment type="caution">
    <text evidence="2">The sequence shown here is derived from an EMBL/GenBank/DDBJ whole genome shotgun (WGS) entry which is preliminary data.</text>
</comment>
<proteinExistence type="predicted"/>
<evidence type="ECO:0000256" key="1">
    <source>
        <dbReference type="SAM" id="MobiDB-lite"/>
    </source>
</evidence>
<dbReference type="EMBL" id="VSSQ01006135">
    <property type="protein sequence ID" value="MPM31652.1"/>
    <property type="molecule type" value="Genomic_DNA"/>
</dbReference>
<reference evidence="2" key="1">
    <citation type="submission" date="2019-08" db="EMBL/GenBank/DDBJ databases">
        <authorList>
            <person name="Kucharzyk K."/>
            <person name="Murdoch R.W."/>
            <person name="Higgins S."/>
            <person name="Loffler F."/>
        </authorList>
    </citation>
    <scope>NUCLEOTIDE SEQUENCE</scope>
</reference>
<protein>
    <submittedName>
        <fullName evidence="2">Uncharacterized protein</fullName>
    </submittedName>
</protein>
<dbReference type="AlphaFoldDB" id="A0A644YSU5"/>
<feature type="compositionally biased region" description="Basic residues" evidence="1">
    <location>
        <begin position="328"/>
        <end position="359"/>
    </location>
</feature>
<accession>A0A644YSU5</accession>
<name>A0A644YSU5_9ZZZZ</name>
<sequence>MLRRVFDQRLGGGGFLEIAEGLLVGVGADERGHQRQQSEAGGDGGHLRVMAVVVGHSAFGELFGEHFGHFELQLGGGIAGAGVFEGLVAALFEQFKVGEHQFGQDHFEIVHRIEIAVDVDDIGVLEEPHHVGDGIDAANVAEKLVAEALPLTRALDQSGDIDEFERRRHDPTRFFELRQHLEPGVRHRHDPGIGLDGAERKIRGFRPALAQRIEQRRFADVGQTDQSARKTHIVNSFAWLFFRFIQAYTLHRPEAFCQKRGGVFGFFPAAGFVQPGFDGYIKRRVFDFNPAEISFYAESHRHRRPLRLGQKHARPESGRAVSDPVYQHRQHVPRRRAGRAAPRRRPAGRRRAGSHAQRA</sequence>
<feature type="region of interest" description="Disordered" evidence="1">
    <location>
        <begin position="304"/>
        <end position="359"/>
    </location>
</feature>
<gene>
    <name evidence="2" type="ORF">SDC9_78208</name>
</gene>
<organism evidence="2">
    <name type="scientific">bioreactor metagenome</name>
    <dbReference type="NCBI Taxonomy" id="1076179"/>
    <lineage>
        <taxon>unclassified sequences</taxon>
        <taxon>metagenomes</taxon>
        <taxon>ecological metagenomes</taxon>
    </lineage>
</organism>
<evidence type="ECO:0000313" key="2">
    <source>
        <dbReference type="EMBL" id="MPM31652.1"/>
    </source>
</evidence>